<keyword evidence="1" id="KW-1133">Transmembrane helix</keyword>
<sequence length="115" mass="13657">MSLKRSVARRSVNNTRWLVFGESFYLGSSSCFFPCSFCLFSLFFLRWIGWRPLSWTSSLLEILLQKLLFLGSYYYLNLKAFIMSKVYRSNLYIRLSFGIYTYTALPSQYSFTYDT</sequence>
<protein>
    <submittedName>
        <fullName evidence="2">Uncharacterized protein</fullName>
    </submittedName>
</protein>
<keyword evidence="1" id="KW-0812">Transmembrane</keyword>
<evidence type="ECO:0000313" key="3">
    <source>
        <dbReference type="Proteomes" id="UP000297245"/>
    </source>
</evidence>
<feature type="transmembrane region" description="Helical" evidence="1">
    <location>
        <begin position="55"/>
        <end position="76"/>
    </location>
</feature>
<organism evidence="2 3">
    <name type="scientific">Dendrothele bispora (strain CBS 962.96)</name>
    <dbReference type="NCBI Taxonomy" id="1314807"/>
    <lineage>
        <taxon>Eukaryota</taxon>
        <taxon>Fungi</taxon>
        <taxon>Dikarya</taxon>
        <taxon>Basidiomycota</taxon>
        <taxon>Agaricomycotina</taxon>
        <taxon>Agaricomycetes</taxon>
        <taxon>Agaricomycetidae</taxon>
        <taxon>Agaricales</taxon>
        <taxon>Agaricales incertae sedis</taxon>
        <taxon>Dendrothele</taxon>
    </lineage>
</organism>
<name>A0A4S8MEK7_DENBC</name>
<dbReference type="AlphaFoldDB" id="A0A4S8MEK7"/>
<reference evidence="2 3" key="1">
    <citation type="journal article" date="2019" name="Nat. Ecol. Evol.">
        <title>Megaphylogeny resolves global patterns of mushroom evolution.</title>
        <authorList>
            <person name="Varga T."/>
            <person name="Krizsan K."/>
            <person name="Foldi C."/>
            <person name="Dima B."/>
            <person name="Sanchez-Garcia M."/>
            <person name="Sanchez-Ramirez S."/>
            <person name="Szollosi G.J."/>
            <person name="Szarkandi J.G."/>
            <person name="Papp V."/>
            <person name="Albert L."/>
            <person name="Andreopoulos W."/>
            <person name="Angelini C."/>
            <person name="Antonin V."/>
            <person name="Barry K.W."/>
            <person name="Bougher N.L."/>
            <person name="Buchanan P."/>
            <person name="Buyck B."/>
            <person name="Bense V."/>
            <person name="Catcheside P."/>
            <person name="Chovatia M."/>
            <person name="Cooper J."/>
            <person name="Damon W."/>
            <person name="Desjardin D."/>
            <person name="Finy P."/>
            <person name="Geml J."/>
            <person name="Haridas S."/>
            <person name="Hughes K."/>
            <person name="Justo A."/>
            <person name="Karasinski D."/>
            <person name="Kautmanova I."/>
            <person name="Kiss B."/>
            <person name="Kocsube S."/>
            <person name="Kotiranta H."/>
            <person name="LaButti K.M."/>
            <person name="Lechner B.E."/>
            <person name="Liimatainen K."/>
            <person name="Lipzen A."/>
            <person name="Lukacs Z."/>
            <person name="Mihaltcheva S."/>
            <person name="Morgado L.N."/>
            <person name="Niskanen T."/>
            <person name="Noordeloos M.E."/>
            <person name="Ohm R.A."/>
            <person name="Ortiz-Santana B."/>
            <person name="Ovrebo C."/>
            <person name="Racz N."/>
            <person name="Riley R."/>
            <person name="Savchenko A."/>
            <person name="Shiryaev A."/>
            <person name="Soop K."/>
            <person name="Spirin V."/>
            <person name="Szebenyi C."/>
            <person name="Tomsovsky M."/>
            <person name="Tulloss R.E."/>
            <person name="Uehling J."/>
            <person name="Grigoriev I.V."/>
            <person name="Vagvolgyi C."/>
            <person name="Papp T."/>
            <person name="Martin F.M."/>
            <person name="Miettinen O."/>
            <person name="Hibbett D.S."/>
            <person name="Nagy L.G."/>
        </authorList>
    </citation>
    <scope>NUCLEOTIDE SEQUENCE [LARGE SCALE GENOMIC DNA]</scope>
    <source>
        <strain evidence="2 3">CBS 962.96</strain>
    </source>
</reference>
<feature type="transmembrane region" description="Helical" evidence="1">
    <location>
        <begin position="24"/>
        <end position="49"/>
    </location>
</feature>
<keyword evidence="3" id="KW-1185">Reference proteome</keyword>
<accession>A0A4S8MEK7</accession>
<proteinExistence type="predicted"/>
<evidence type="ECO:0000313" key="2">
    <source>
        <dbReference type="EMBL" id="THV01043.1"/>
    </source>
</evidence>
<dbReference type="EMBL" id="ML179095">
    <property type="protein sequence ID" value="THV01043.1"/>
    <property type="molecule type" value="Genomic_DNA"/>
</dbReference>
<evidence type="ECO:0000256" key="1">
    <source>
        <dbReference type="SAM" id="Phobius"/>
    </source>
</evidence>
<gene>
    <name evidence="2" type="ORF">K435DRAFT_422136</name>
</gene>
<keyword evidence="1" id="KW-0472">Membrane</keyword>
<dbReference type="Proteomes" id="UP000297245">
    <property type="component" value="Unassembled WGS sequence"/>
</dbReference>